<accession>A0AA35G7D1</accession>
<feature type="transmembrane region" description="Helical" evidence="1">
    <location>
        <begin position="151"/>
        <end position="175"/>
    </location>
</feature>
<dbReference type="RefSeq" id="WP_264844052.1">
    <property type="nucleotide sequence ID" value="NZ_AP025628.1"/>
</dbReference>
<protein>
    <submittedName>
        <fullName evidence="3">Spore maturation protein</fullName>
    </submittedName>
</protein>
<feature type="domain" description="Nucleoside transporter/FeoB GTPase Gate" evidence="2">
    <location>
        <begin position="46"/>
        <end position="146"/>
    </location>
</feature>
<dbReference type="InterPro" id="IPR011642">
    <property type="entry name" value="Gate_dom"/>
</dbReference>
<dbReference type="Proteomes" id="UP001163687">
    <property type="component" value="Chromosome"/>
</dbReference>
<name>A0AA35G7D1_9FIRM</name>
<keyword evidence="1" id="KW-0812">Transmembrane</keyword>
<sequence>MHALDAVATWAIPALLAGIPLWGYLRGVAVYEAFLAGAEEGLRVTVQILPYMLGILVALGVFRASGALDLVAQVALPLTGRLGFPPEVLPLMLIRPLSGSGSLAAVADLLRAHGPDSFVGRLASVMQGSTDTTFYVLSVYFGSVGVKKPRYALWSGLCGDAAGFVAALWACRWFYGGPP</sequence>
<dbReference type="Pfam" id="PF07670">
    <property type="entry name" value="Gate"/>
    <property type="match status" value="1"/>
</dbReference>
<proteinExistence type="predicted"/>
<gene>
    <name evidence="3" type="ORF">caldi_10660</name>
</gene>
<dbReference type="PANTHER" id="PTHR35793:SF2">
    <property type="entry name" value="INNER MEMBRANE PROTEIN YJIG"/>
    <property type="match status" value="1"/>
</dbReference>
<keyword evidence="4" id="KW-1185">Reference proteome</keyword>
<dbReference type="KEGG" id="cmic:caldi_10660"/>
<organism evidence="3 4">
    <name type="scientific">Caldinitratiruptor microaerophilus</name>
    <dbReference type="NCBI Taxonomy" id="671077"/>
    <lineage>
        <taxon>Bacteria</taxon>
        <taxon>Bacillati</taxon>
        <taxon>Bacillota</taxon>
        <taxon>Clostridia</taxon>
        <taxon>Eubacteriales</taxon>
        <taxon>Symbiobacteriaceae</taxon>
        <taxon>Caldinitratiruptor</taxon>
    </lineage>
</organism>
<evidence type="ECO:0000256" key="1">
    <source>
        <dbReference type="SAM" id="Phobius"/>
    </source>
</evidence>
<keyword evidence="1" id="KW-0472">Membrane</keyword>
<evidence type="ECO:0000313" key="3">
    <source>
        <dbReference type="EMBL" id="BDG59976.1"/>
    </source>
</evidence>
<dbReference type="PANTHER" id="PTHR35793">
    <property type="entry name" value="INNER MEMBRANE PROTEIN YJIG"/>
    <property type="match status" value="1"/>
</dbReference>
<dbReference type="EMBL" id="AP025628">
    <property type="protein sequence ID" value="BDG59976.1"/>
    <property type="molecule type" value="Genomic_DNA"/>
</dbReference>
<reference evidence="3" key="1">
    <citation type="submission" date="2022-03" db="EMBL/GenBank/DDBJ databases">
        <title>Complete genome sequence of Caldinitratiruptor microaerophilus.</title>
        <authorList>
            <person name="Mukaiyama R."/>
            <person name="Nishiyama T."/>
            <person name="Ueda K."/>
        </authorList>
    </citation>
    <scope>NUCLEOTIDE SEQUENCE</scope>
    <source>
        <strain evidence="3">JCM 16183</strain>
    </source>
</reference>
<feature type="transmembrane region" description="Helical" evidence="1">
    <location>
        <begin position="7"/>
        <end position="24"/>
    </location>
</feature>
<feature type="transmembrane region" description="Helical" evidence="1">
    <location>
        <begin position="44"/>
        <end position="62"/>
    </location>
</feature>
<keyword evidence="1" id="KW-1133">Transmembrane helix</keyword>
<dbReference type="GO" id="GO:0005886">
    <property type="term" value="C:plasma membrane"/>
    <property type="evidence" value="ECO:0007669"/>
    <property type="project" value="TreeGrafter"/>
</dbReference>
<dbReference type="AlphaFoldDB" id="A0AA35G7D1"/>
<evidence type="ECO:0000259" key="2">
    <source>
        <dbReference type="Pfam" id="PF07670"/>
    </source>
</evidence>
<evidence type="ECO:0000313" key="4">
    <source>
        <dbReference type="Proteomes" id="UP001163687"/>
    </source>
</evidence>
<dbReference type="InterPro" id="IPR052549">
    <property type="entry name" value="SpmB"/>
</dbReference>